<proteinExistence type="predicted"/>
<feature type="transmembrane region" description="Helical" evidence="1">
    <location>
        <begin position="20"/>
        <end position="38"/>
    </location>
</feature>
<keyword evidence="1" id="KW-1133">Transmembrane helix</keyword>
<evidence type="ECO:0000313" key="2">
    <source>
        <dbReference type="EMBL" id="KAF4145960.1"/>
    </source>
</evidence>
<comment type="caution">
    <text evidence="2">The sequence shown here is derived from an EMBL/GenBank/DDBJ whole genome shotgun (WGS) entry which is preliminary data.</text>
</comment>
<sequence length="103" mass="11409">MRSRRHDEGQVRGEHGRLTMLQLSEKTCVVAIIVLLLLKFTRVFVVMLPVKVAASVVVDPVLKLSKMTCVLLSVLILLLPCVSASAATTQTDLSYLPTYCRPR</sequence>
<dbReference type="AlphaFoldDB" id="A0A8S9UZ33"/>
<dbReference type="EMBL" id="JAACNO010000666">
    <property type="protein sequence ID" value="KAF4145960.1"/>
    <property type="molecule type" value="Genomic_DNA"/>
</dbReference>
<evidence type="ECO:0000313" key="3">
    <source>
        <dbReference type="Proteomes" id="UP000704712"/>
    </source>
</evidence>
<feature type="transmembrane region" description="Helical" evidence="1">
    <location>
        <begin position="69"/>
        <end position="87"/>
    </location>
</feature>
<keyword evidence="1" id="KW-0812">Transmembrane</keyword>
<organism evidence="2 3">
    <name type="scientific">Phytophthora infestans</name>
    <name type="common">Potato late blight agent</name>
    <name type="synonym">Botrytis infestans</name>
    <dbReference type="NCBI Taxonomy" id="4787"/>
    <lineage>
        <taxon>Eukaryota</taxon>
        <taxon>Sar</taxon>
        <taxon>Stramenopiles</taxon>
        <taxon>Oomycota</taxon>
        <taxon>Peronosporomycetes</taxon>
        <taxon>Peronosporales</taxon>
        <taxon>Peronosporaceae</taxon>
        <taxon>Phytophthora</taxon>
    </lineage>
</organism>
<name>A0A8S9UZ33_PHYIN</name>
<dbReference type="Proteomes" id="UP000704712">
    <property type="component" value="Unassembled WGS sequence"/>
</dbReference>
<keyword evidence="1" id="KW-0472">Membrane</keyword>
<gene>
    <name evidence="2" type="ORF">GN958_ATG04848</name>
</gene>
<accession>A0A8S9UZ33</accession>
<evidence type="ECO:0000256" key="1">
    <source>
        <dbReference type="SAM" id="Phobius"/>
    </source>
</evidence>
<reference evidence="2" key="1">
    <citation type="submission" date="2020-03" db="EMBL/GenBank/DDBJ databases">
        <title>Hybrid Assembly of Korean Phytophthora infestans isolates.</title>
        <authorList>
            <person name="Prokchorchik M."/>
            <person name="Lee Y."/>
            <person name="Seo J."/>
            <person name="Cho J.-H."/>
            <person name="Park Y.-E."/>
            <person name="Jang D.-C."/>
            <person name="Im J.-S."/>
            <person name="Choi J.-G."/>
            <person name="Park H.-J."/>
            <person name="Lee G.-B."/>
            <person name="Lee Y.-G."/>
            <person name="Hong S.-Y."/>
            <person name="Cho K."/>
            <person name="Sohn K.H."/>
        </authorList>
    </citation>
    <scope>NUCLEOTIDE SEQUENCE</scope>
    <source>
        <strain evidence="2">KR_2_A2</strain>
    </source>
</reference>
<protein>
    <submittedName>
        <fullName evidence="2">Uncharacterized protein</fullName>
    </submittedName>
</protein>